<dbReference type="PANTHER" id="PTHR43451:SF1">
    <property type="entry name" value="ACETYLTRANSFERASE"/>
    <property type="match status" value="1"/>
</dbReference>
<dbReference type="AlphaFoldDB" id="A0A3M8C189"/>
<dbReference type="InterPro" id="IPR016181">
    <property type="entry name" value="Acyl_CoA_acyltransferase"/>
</dbReference>
<organism evidence="2 3">
    <name type="scientific">Brevibacillus invocatus</name>
    <dbReference type="NCBI Taxonomy" id="173959"/>
    <lineage>
        <taxon>Bacteria</taxon>
        <taxon>Bacillati</taxon>
        <taxon>Bacillota</taxon>
        <taxon>Bacilli</taxon>
        <taxon>Bacillales</taxon>
        <taxon>Paenibacillaceae</taxon>
        <taxon>Brevibacillus</taxon>
    </lineage>
</organism>
<dbReference type="GO" id="GO:0016747">
    <property type="term" value="F:acyltransferase activity, transferring groups other than amino-acyl groups"/>
    <property type="evidence" value="ECO:0007669"/>
    <property type="project" value="InterPro"/>
</dbReference>
<dbReference type="PROSITE" id="PS51186">
    <property type="entry name" value="GNAT"/>
    <property type="match status" value="1"/>
</dbReference>
<feature type="domain" description="N-acetyltransferase" evidence="1">
    <location>
        <begin position="12"/>
        <end position="133"/>
    </location>
</feature>
<keyword evidence="2" id="KW-0808">Transferase</keyword>
<keyword evidence="3" id="KW-1185">Reference proteome</keyword>
<evidence type="ECO:0000313" key="3">
    <source>
        <dbReference type="Proteomes" id="UP000282028"/>
    </source>
</evidence>
<accession>A0A3M8C189</accession>
<gene>
    <name evidence="2" type="ORF">EDM52_19090</name>
</gene>
<dbReference type="SUPFAM" id="SSF55729">
    <property type="entry name" value="Acyl-CoA N-acyltransferases (Nat)"/>
    <property type="match status" value="1"/>
</dbReference>
<reference evidence="2 3" key="1">
    <citation type="submission" date="2018-10" db="EMBL/GenBank/DDBJ databases">
        <title>Phylogenomics of Brevibacillus.</title>
        <authorList>
            <person name="Dunlap C."/>
        </authorList>
    </citation>
    <scope>NUCLEOTIDE SEQUENCE [LARGE SCALE GENOMIC DNA]</scope>
    <source>
        <strain evidence="2 3">JCM 12215</strain>
    </source>
</reference>
<dbReference type="Gene3D" id="3.40.630.30">
    <property type="match status" value="1"/>
</dbReference>
<evidence type="ECO:0000313" key="2">
    <source>
        <dbReference type="EMBL" id="RNB69369.1"/>
    </source>
</evidence>
<comment type="caution">
    <text evidence="2">The sequence shown here is derived from an EMBL/GenBank/DDBJ whole genome shotgun (WGS) entry which is preliminary data.</text>
</comment>
<name>A0A3M8C189_9BACL</name>
<sequence>MVTLFYETVHTVNARDYSQEQLQVWAPEDERETKMAQWGDTFRSHITYVAEIDGWLAGFSDITHDGYLDRLYVHKDYQGRGIASALVRQLESEALRLGLQQIWTEASITAKPFFERHGGAKRPPCYRMALDSY</sequence>
<dbReference type="Proteomes" id="UP000282028">
    <property type="component" value="Unassembled WGS sequence"/>
</dbReference>
<protein>
    <submittedName>
        <fullName evidence="2">GNAT family N-acetyltransferase</fullName>
    </submittedName>
</protein>
<dbReference type="InterPro" id="IPR000182">
    <property type="entry name" value="GNAT_dom"/>
</dbReference>
<proteinExistence type="predicted"/>
<dbReference type="Pfam" id="PF13673">
    <property type="entry name" value="Acetyltransf_10"/>
    <property type="match status" value="1"/>
</dbReference>
<dbReference type="CDD" id="cd04301">
    <property type="entry name" value="NAT_SF"/>
    <property type="match status" value="1"/>
</dbReference>
<dbReference type="InterPro" id="IPR052564">
    <property type="entry name" value="N-acetyltrans/Recomb-assoc"/>
</dbReference>
<dbReference type="OrthoDB" id="424368at2"/>
<dbReference type="PANTHER" id="PTHR43451">
    <property type="entry name" value="ACETYLTRANSFERASE (GNAT) FAMILY PROTEIN"/>
    <property type="match status" value="1"/>
</dbReference>
<dbReference type="EMBL" id="RHHR01000039">
    <property type="protein sequence ID" value="RNB69369.1"/>
    <property type="molecule type" value="Genomic_DNA"/>
</dbReference>
<evidence type="ECO:0000259" key="1">
    <source>
        <dbReference type="PROSITE" id="PS51186"/>
    </source>
</evidence>